<name>A0ABX7YT65_9GAMM</name>
<keyword evidence="3" id="KW-1185">Reference proteome</keyword>
<reference evidence="2 3" key="1">
    <citation type="submission" date="2021-04" db="EMBL/GenBank/DDBJ databases">
        <title>Novel species identification of genus Shewanella.</title>
        <authorList>
            <person name="Liu G."/>
        </authorList>
    </citation>
    <scope>NUCLEOTIDE SEQUENCE [LARGE SCALE GENOMIC DNA]</scope>
    <source>
        <strain evidence="2 3">FJAT-54481</strain>
    </source>
</reference>
<keyword evidence="1" id="KW-0732">Signal</keyword>
<protein>
    <submittedName>
        <fullName evidence="2">Uncharacterized protein</fullName>
    </submittedName>
</protein>
<dbReference type="RefSeq" id="WP_212594989.1">
    <property type="nucleotide sequence ID" value="NZ_CP073587.1"/>
</dbReference>
<sequence>MRNLLLTITVLMMLFSQALSPRQAVAMPVAQHTFAQMLVEPQTMKHCCQGQMHGRQCSAVTANCSPAGTCVTHCANLISAPLPIGLATLDDTATQAISHNSWSVQTVINGLKTPPPDSL</sequence>
<gene>
    <name evidence="2" type="ORF">KDN34_00250</name>
</gene>
<feature type="chain" id="PRO_5045187272" evidence="1">
    <location>
        <begin position="27"/>
        <end position="119"/>
    </location>
</feature>
<proteinExistence type="predicted"/>
<evidence type="ECO:0000256" key="1">
    <source>
        <dbReference type="SAM" id="SignalP"/>
    </source>
</evidence>
<accession>A0ABX7YT65</accession>
<evidence type="ECO:0000313" key="3">
    <source>
        <dbReference type="Proteomes" id="UP000679575"/>
    </source>
</evidence>
<feature type="signal peptide" evidence="1">
    <location>
        <begin position="1"/>
        <end position="26"/>
    </location>
</feature>
<dbReference type="EMBL" id="CP073587">
    <property type="protein sequence ID" value="QUN05964.1"/>
    <property type="molecule type" value="Genomic_DNA"/>
</dbReference>
<evidence type="ECO:0000313" key="2">
    <source>
        <dbReference type="EMBL" id="QUN05964.1"/>
    </source>
</evidence>
<dbReference type="Proteomes" id="UP000679575">
    <property type="component" value="Chromosome"/>
</dbReference>
<organism evidence="2 3">
    <name type="scientific">Shewanella yunxiaonensis</name>
    <dbReference type="NCBI Taxonomy" id="2829809"/>
    <lineage>
        <taxon>Bacteria</taxon>
        <taxon>Pseudomonadati</taxon>
        <taxon>Pseudomonadota</taxon>
        <taxon>Gammaproteobacteria</taxon>
        <taxon>Alteromonadales</taxon>
        <taxon>Shewanellaceae</taxon>
        <taxon>Shewanella</taxon>
    </lineage>
</organism>